<gene>
    <name evidence="2" type="ORF">GOMPHAMPRED_000516</name>
</gene>
<dbReference type="GO" id="GO:0005829">
    <property type="term" value="C:cytosol"/>
    <property type="evidence" value="ECO:0007669"/>
    <property type="project" value="TreeGrafter"/>
</dbReference>
<dbReference type="Gene3D" id="3.30.1050.10">
    <property type="entry name" value="SCP2 sterol-binding domain"/>
    <property type="match status" value="1"/>
</dbReference>
<dbReference type="OrthoDB" id="5327538at2759"/>
<evidence type="ECO:0000313" key="3">
    <source>
        <dbReference type="Proteomes" id="UP000664169"/>
    </source>
</evidence>
<sequence length="585" mass="66147">MATPFLRFWLNDQTRETFLSFMPKEDLPAFRLVCYDFSTRAASHLFEELTVTFRAHTFTKPARLAALGRIGQHVKTLSFQVPHTPDTFLPPLISRDTGQEVEFIYEPHCQLDRNSLDRLSTPTYGSWDVTELLVQQYPPLFHAAANVPTFIKAFSMLSKVTHLIISTPGQEPSCRYRRSIVDYALISLRIAVERNAWRKLDTLSLQAVHPSAVHYLNPHVGYGARPDSPRRWRQIRNLVIHMESFEYDHNLVDAGPDHLKHLHFYLQTFSSTVSHLTFHWLGEKGLFPLSLSSENILEPSSPRQACPQRCHLALKPLKFDKLTFMTVDNVVTDSSQISTFITTHRRSISEFAFEGTVLREGSWDDALEPLTRMARPSGWKDKPEHEVMEVPLMLSPPSMEELAEGVKQSVRQKQQQKELEKAQQQRCPTPLIDSLGGLWGLANPMDLAYNWDMGMRVPQKGLDSFPASAAFEAISSALSDESERKQAVKQGQAIFAFTLKNSEGKTQSWYLDLKDKGVVGKGEAPEGKKADVVLNLSDADFQKLVEGKAKAQQLFMSGKLKVKGNVMKATKMEPILNKAKAKAKL</sequence>
<dbReference type="AlphaFoldDB" id="A0A8H3EIS0"/>
<organism evidence="2 3">
    <name type="scientific">Gomphillus americanus</name>
    <dbReference type="NCBI Taxonomy" id="1940652"/>
    <lineage>
        <taxon>Eukaryota</taxon>
        <taxon>Fungi</taxon>
        <taxon>Dikarya</taxon>
        <taxon>Ascomycota</taxon>
        <taxon>Pezizomycotina</taxon>
        <taxon>Lecanoromycetes</taxon>
        <taxon>OSLEUM clade</taxon>
        <taxon>Ostropomycetidae</taxon>
        <taxon>Ostropales</taxon>
        <taxon>Graphidaceae</taxon>
        <taxon>Gomphilloideae</taxon>
        <taxon>Gomphillus</taxon>
    </lineage>
</organism>
<keyword evidence="3" id="KW-1185">Reference proteome</keyword>
<feature type="domain" description="SCP2" evidence="1">
    <location>
        <begin position="476"/>
        <end position="576"/>
    </location>
</feature>
<reference evidence="2" key="1">
    <citation type="submission" date="2021-03" db="EMBL/GenBank/DDBJ databases">
        <authorList>
            <person name="Tagirdzhanova G."/>
        </authorList>
    </citation>
    <scope>NUCLEOTIDE SEQUENCE</scope>
</reference>
<dbReference type="Pfam" id="PF02036">
    <property type="entry name" value="SCP2"/>
    <property type="match status" value="1"/>
</dbReference>
<dbReference type="PANTHER" id="PTHR10094:SF25">
    <property type="entry name" value="SCP2 STEROL-BINDING DOMAIN-CONTAINING PROTEIN 1"/>
    <property type="match status" value="1"/>
</dbReference>
<evidence type="ECO:0000259" key="1">
    <source>
        <dbReference type="Pfam" id="PF02036"/>
    </source>
</evidence>
<name>A0A8H3EIS0_9LECA</name>
<comment type="caution">
    <text evidence="2">The sequence shown here is derived from an EMBL/GenBank/DDBJ whole genome shotgun (WGS) entry which is preliminary data.</text>
</comment>
<dbReference type="InterPro" id="IPR036527">
    <property type="entry name" value="SCP2_sterol-bd_dom_sf"/>
</dbReference>
<dbReference type="Proteomes" id="UP000664169">
    <property type="component" value="Unassembled WGS sequence"/>
</dbReference>
<dbReference type="InterPro" id="IPR003033">
    <property type="entry name" value="SCP2_sterol-bd_dom"/>
</dbReference>
<evidence type="ECO:0000313" key="2">
    <source>
        <dbReference type="EMBL" id="CAF9903726.1"/>
    </source>
</evidence>
<protein>
    <recommendedName>
        <fullName evidence="1">SCP2 domain-containing protein</fullName>
    </recommendedName>
</protein>
<dbReference type="FunFam" id="3.30.1050.10:FF:000001">
    <property type="entry name" value="Putative Non-specific lipid-transfer protein"/>
    <property type="match status" value="1"/>
</dbReference>
<proteinExistence type="predicted"/>
<dbReference type="PANTHER" id="PTHR10094">
    <property type="entry name" value="STEROL CARRIER PROTEIN 2 SCP-2 FAMILY PROTEIN"/>
    <property type="match status" value="1"/>
</dbReference>
<dbReference type="SUPFAM" id="SSF55718">
    <property type="entry name" value="SCP-like"/>
    <property type="match status" value="1"/>
</dbReference>
<dbReference type="EMBL" id="CAJPDQ010000001">
    <property type="protein sequence ID" value="CAF9903726.1"/>
    <property type="molecule type" value="Genomic_DNA"/>
</dbReference>
<accession>A0A8H3EIS0</accession>